<dbReference type="PANTHER" id="PTHR11709">
    <property type="entry name" value="MULTI-COPPER OXIDASE"/>
    <property type="match status" value="1"/>
</dbReference>
<dbReference type="EC" id="1.7.2.1" evidence="5"/>
<dbReference type="InterPro" id="IPR002355">
    <property type="entry name" value="Cu_oxidase_Cu_BS"/>
</dbReference>
<keyword evidence="12" id="KW-0472">Membrane</keyword>
<evidence type="ECO:0000256" key="6">
    <source>
        <dbReference type="ARBA" id="ARBA00017290"/>
    </source>
</evidence>
<comment type="catalytic activity">
    <reaction evidence="11">
        <text>nitric oxide + Fe(III)-[cytochrome c] + H2O = Fe(II)-[cytochrome c] + nitrite + 2 H(+)</text>
        <dbReference type="Rhea" id="RHEA:15233"/>
        <dbReference type="Rhea" id="RHEA-COMP:10350"/>
        <dbReference type="Rhea" id="RHEA-COMP:14399"/>
        <dbReference type="ChEBI" id="CHEBI:15377"/>
        <dbReference type="ChEBI" id="CHEBI:15378"/>
        <dbReference type="ChEBI" id="CHEBI:16301"/>
        <dbReference type="ChEBI" id="CHEBI:16480"/>
        <dbReference type="ChEBI" id="CHEBI:29033"/>
        <dbReference type="ChEBI" id="CHEBI:29034"/>
        <dbReference type="EC" id="1.7.2.1"/>
    </reaction>
</comment>
<keyword evidence="10" id="KW-0186">Copper</keyword>
<dbReference type="InterPro" id="IPR011707">
    <property type="entry name" value="Cu-oxidase-like_N"/>
</dbReference>
<dbReference type="Pfam" id="PF07731">
    <property type="entry name" value="Cu-oxidase_2"/>
    <property type="match status" value="1"/>
</dbReference>
<name>A0ABW4TBL7_9ACTN</name>
<evidence type="ECO:0000256" key="8">
    <source>
        <dbReference type="ARBA" id="ARBA00022737"/>
    </source>
</evidence>
<comment type="similarity">
    <text evidence="3">Belongs to the multicopper oxidase family.</text>
</comment>
<feature type="transmembrane region" description="Helical" evidence="12">
    <location>
        <begin position="6"/>
        <end position="26"/>
    </location>
</feature>
<accession>A0ABW4TBL7</accession>
<organism evidence="15 16">
    <name type="scientific">Nonomuraea mangrovi</name>
    <dbReference type="NCBI Taxonomy" id="2316207"/>
    <lineage>
        <taxon>Bacteria</taxon>
        <taxon>Bacillati</taxon>
        <taxon>Actinomycetota</taxon>
        <taxon>Actinomycetes</taxon>
        <taxon>Streptosporangiales</taxon>
        <taxon>Streptosporangiaceae</taxon>
        <taxon>Nonomuraea</taxon>
    </lineage>
</organism>
<dbReference type="PRINTS" id="PR00695">
    <property type="entry name" value="CUNO2RDTASE"/>
</dbReference>
<keyword evidence="8" id="KW-0677">Repeat</keyword>
<keyword evidence="12" id="KW-1133">Transmembrane helix</keyword>
<proteinExistence type="inferred from homology"/>
<evidence type="ECO:0000256" key="11">
    <source>
        <dbReference type="ARBA" id="ARBA00049340"/>
    </source>
</evidence>
<feature type="transmembrane region" description="Helical" evidence="12">
    <location>
        <begin position="117"/>
        <end position="137"/>
    </location>
</feature>
<feature type="transmembrane region" description="Helical" evidence="12">
    <location>
        <begin position="92"/>
        <end position="111"/>
    </location>
</feature>
<feature type="transmembrane region" description="Helical" evidence="12">
    <location>
        <begin position="38"/>
        <end position="62"/>
    </location>
</feature>
<gene>
    <name evidence="15" type="ORF">ACFSKW_45160</name>
</gene>
<dbReference type="InterPro" id="IPR008972">
    <property type="entry name" value="Cupredoxin"/>
</dbReference>
<evidence type="ECO:0000256" key="4">
    <source>
        <dbReference type="ARBA" id="ARBA00011233"/>
    </source>
</evidence>
<evidence type="ECO:0000256" key="7">
    <source>
        <dbReference type="ARBA" id="ARBA00022723"/>
    </source>
</evidence>
<evidence type="ECO:0000256" key="1">
    <source>
        <dbReference type="ARBA" id="ARBA00001960"/>
    </source>
</evidence>
<keyword evidence="7" id="KW-0479">Metal-binding</keyword>
<dbReference type="EMBL" id="JBHUFV010000068">
    <property type="protein sequence ID" value="MFD1938679.1"/>
    <property type="molecule type" value="Genomic_DNA"/>
</dbReference>
<dbReference type="InterPro" id="IPR045087">
    <property type="entry name" value="Cu-oxidase_fam"/>
</dbReference>
<keyword evidence="12" id="KW-0812">Transmembrane</keyword>
<evidence type="ECO:0000256" key="5">
    <source>
        <dbReference type="ARBA" id="ARBA00011882"/>
    </source>
</evidence>
<reference evidence="16" key="1">
    <citation type="journal article" date="2019" name="Int. J. Syst. Evol. Microbiol.">
        <title>The Global Catalogue of Microorganisms (GCM) 10K type strain sequencing project: providing services to taxonomists for standard genome sequencing and annotation.</title>
        <authorList>
            <consortium name="The Broad Institute Genomics Platform"/>
            <consortium name="The Broad Institute Genome Sequencing Center for Infectious Disease"/>
            <person name="Wu L."/>
            <person name="Ma J."/>
        </authorList>
    </citation>
    <scope>NUCLEOTIDE SEQUENCE [LARGE SCALE GENOMIC DNA]</scope>
    <source>
        <strain evidence="16">ICMP 6774ER</strain>
    </source>
</reference>
<evidence type="ECO:0000256" key="12">
    <source>
        <dbReference type="SAM" id="Phobius"/>
    </source>
</evidence>
<dbReference type="Pfam" id="PF07732">
    <property type="entry name" value="Cu-oxidase_3"/>
    <property type="match status" value="1"/>
</dbReference>
<evidence type="ECO:0000256" key="3">
    <source>
        <dbReference type="ARBA" id="ARBA00010609"/>
    </source>
</evidence>
<keyword evidence="16" id="KW-1185">Reference proteome</keyword>
<evidence type="ECO:0000313" key="16">
    <source>
        <dbReference type="Proteomes" id="UP001597368"/>
    </source>
</evidence>
<comment type="subunit">
    <text evidence="4">Homotrimer.</text>
</comment>
<evidence type="ECO:0000259" key="13">
    <source>
        <dbReference type="Pfam" id="PF07731"/>
    </source>
</evidence>
<sequence>MFVTIDIVSAVLSALAFLVWMPLAFLVERLSRRTVHWWLTAGLASLAAKSVATVMLLVTFGWRFAADQVLIEIPFVLLPAVIACLRSDRVMVVRLTAAASLLGFFHAFTVKAETPNVFGYGAMLFLAFLILRAWAIASPRVSRVVRMSAFVLAAVALAASGFAYGSFTSRWPERHTMAAAGPSHGHGDRRTAAPSVDLTTLHGPRTGIPDRTFTLTAAETAIKLTSGAPVAAWTFNAQVPGPELRVKQGDLVEVTLVNRLPKEGVTLHWHGLDVPNAEDGVAGLTQDAVRPGGTHIYRFRADRAGTYWYHTHQASSTAVVRGLFGAIVVERAEQAREEFDTVVMSHAWPVGDEPRPAFGAADTLTRKAVQPGTAVRLRLVNTGNNTVSDAEATTFALTGTPYRVAAIDGGEVREPGELRNLRLSLATGGRYDLTFTMPNGPVYLADLAAPGKGLLLSPDGTGTPETPVLSGDFDPAQYGRPAPTPFDASSRFDRQFTIVASDGVGFVDGSLDLIQAFNGRLYPDVPMQMVRKGDLVKMTLINRSRDNHPMHLHGHHALVMSANGRAVTGSPWWIDTLDLPPGTWFEIGFRADNPGLWMDHCHNLDHAAAGMLMHLGYEGVTTPFESGSATGNMPE</sequence>
<dbReference type="PANTHER" id="PTHR11709:SF394">
    <property type="entry name" value="FI03373P-RELATED"/>
    <property type="match status" value="1"/>
</dbReference>
<comment type="caution">
    <text evidence="15">The sequence shown here is derived from an EMBL/GenBank/DDBJ whole genome shotgun (WGS) entry which is preliminary data.</text>
</comment>
<comment type="cofactor">
    <cofactor evidence="1">
        <name>Cu(+)</name>
        <dbReference type="ChEBI" id="CHEBI:49552"/>
    </cofactor>
</comment>
<evidence type="ECO:0000256" key="10">
    <source>
        <dbReference type="ARBA" id="ARBA00023008"/>
    </source>
</evidence>
<feature type="transmembrane region" description="Helical" evidence="12">
    <location>
        <begin position="149"/>
        <end position="167"/>
    </location>
</feature>
<protein>
    <recommendedName>
        <fullName evidence="6">Copper-containing nitrite reductase</fullName>
        <ecNumber evidence="5">1.7.2.1</ecNumber>
    </recommendedName>
</protein>
<dbReference type="CDD" id="cd04202">
    <property type="entry name" value="CuRO_D2_2dMcoN_like"/>
    <property type="match status" value="1"/>
</dbReference>
<dbReference type="InterPro" id="IPR011706">
    <property type="entry name" value="Cu-oxidase_C"/>
</dbReference>
<feature type="transmembrane region" description="Helical" evidence="12">
    <location>
        <begin position="68"/>
        <end position="85"/>
    </location>
</feature>
<dbReference type="RefSeq" id="WP_379580764.1">
    <property type="nucleotide sequence ID" value="NZ_JBHUFV010000068.1"/>
</dbReference>
<comment type="cofactor">
    <cofactor evidence="2">
        <name>Cu(2+)</name>
        <dbReference type="ChEBI" id="CHEBI:29036"/>
    </cofactor>
</comment>
<dbReference type="Gene3D" id="2.60.40.420">
    <property type="entry name" value="Cupredoxins - blue copper proteins"/>
    <property type="match status" value="3"/>
</dbReference>
<evidence type="ECO:0000259" key="14">
    <source>
        <dbReference type="Pfam" id="PF07732"/>
    </source>
</evidence>
<dbReference type="InterPro" id="IPR001287">
    <property type="entry name" value="NO2-reductase_Cu"/>
</dbReference>
<feature type="domain" description="Plastocyanin-like" evidence="13">
    <location>
        <begin position="517"/>
        <end position="614"/>
    </location>
</feature>
<dbReference type="CDD" id="cd13861">
    <property type="entry name" value="CuRO_1_CumA_like"/>
    <property type="match status" value="1"/>
</dbReference>
<evidence type="ECO:0000256" key="9">
    <source>
        <dbReference type="ARBA" id="ARBA00023002"/>
    </source>
</evidence>
<dbReference type="Proteomes" id="UP001597368">
    <property type="component" value="Unassembled WGS sequence"/>
</dbReference>
<keyword evidence="9" id="KW-0560">Oxidoreductase</keyword>
<evidence type="ECO:0000256" key="2">
    <source>
        <dbReference type="ARBA" id="ARBA00001973"/>
    </source>
</evidence>
<evidence type="ECO:0000313" key="15">
    <source>
        <dbReference type="EMBL" id="MFD1938679.1"/>
    </source>
</evidence>
<feature type="domain" description="Plastocyanin-like" evidence="14">
    <location>
        <begin position="219"/>
        <end position="332"/>
    </location>
</feature>
<dbReference type="SUPFAM" id="SSF49503">
    <property type="entry name" value="Cupredoxins"/>
    <property type="match status" value="3"/>
</dbReference>
<dbReference type="PROSITE" id="PS00080">
    <property type="entry name" value="MULTICOPPER_OXIDASE2"/>
    <property type="match status" value="1"/>
</dbReference>